<dbReference type="STRING" id="1080227.A8L45_09080"/>
<evidence type="ECO:0000256" key="2">
    <source>
        <dbReference type="PIRSR" id="PIRSR603782-1"/>
    </source>
</evidence>
<organism evidence="4 5">
    <name type="scientific">Veronia pacifica</name>
    <dbReference type="NCBI Taxonomy" id="1080227"/>
    <lineage>
        <taxon>Bacteria</taxon>
        <taxon>Pseudomonadati</taxon>
        <taxon>Pseudomonadota</taxon>
        <taxon>Gammaproteobacteria</taxon>
        <taxon>Vibrionales</taxon>
        <taxon>Vibrionaceae</taxon>
        <taxon>Veronia</taxon>
    </lineage>
</organism>
<feature type="binding site" evidence="2">
    <location>
        <position position="63"/>
    </location>
    <ligand>
        <name>Cu cation</name>
        <dbReference type="ChEBI" id="CHEBI:23378"/>
    </ligand>
</feature>
<evidence type="ECO:0000313" key="5">
    <source>
        <dbReference type="Proteomes" id="UP000094936"/>
    </source>
</evidence>
<evidence type="ECO:0000256" key="1">
    <source>
        <dbReference type="ARBA" id="ARBA00010996"/>
    </source>
</evidence>
<dbReference type="PANTHER" id="PTHR12151:SF25">
    <property type="entry name" value="LINALOOL DEHYDRATASE_ISOMERASE DOMAIN-CONTAINING PROTEIN"/>
    <property type="match status" value="1"/>
</dbReference>
<gene>
    <name evidence="4" type="ORF">A8L45_09080</name>
</gene>
<feature type="disulfide bond" description="Redox-active" evidence="3">
    <location>
        <begin position="63"/>
        <end position="67"/>
    </location>
</feature>
<reference evidence="4 5" key="1">
    <citation type="submission" date="2016-05" db="EMBL/GenBank/DDBJ databases">
        <title>Genomic Taxonomy of the Vibrionaceae.</title>
        <authorList>
            <person name="Gomez-Gil B."/>
            <person name="Enciso-Ibarra J."/>
        </authorList>
    </citation>
    <scope>NUCLEOTIDE SEQUENCE [LARGE SCALE GENOMIC DNA]</scope>
    <source>
        <strain evidence="4 5">CAIM 1920</strain>
    </source>
</reference>
<dbReference type="CDD" id="cd02968">
    <property type="entry name" value="SCO"/>
    <property type="match status" value="1"/>
</dbReference>
<keyword evidence="2" id="KW-0186">Copper</keyword>
<protein>
    <submittedName>
        <fullName evidence="4">Photosynthetic protein synthase I</fullName>
    </submittedName>
</protein>
<feature type="binding site" evidence="2">
    <location>
        <position position="154"/>
    </location>
    <ligand>
        <name>Cu cation</name>
        <dbReference type="ChEBI" id="CHEBI:23378"/>
    </ligand>
</feature>
<name>A0A1C3EKL8_9GAMM</name>
<feature type="binding site" evidence="2">
    <location>
        <position position="67"/>
    </location>
    <ligand>
        <name>Cu cation</name>
        <dbReference type="ChEBI" id="CHEBI:23378"/>
    </ligand>
</feature>
<dbReference type="PANTHER" id="PTHR12151">
    <property type="entry name" value="ELECTRON TRANSPORT PROTIN SCO1/SENC FAMILY MEMBER"/>
    <property type="match status" value="1"/>
</dbReference>
<dbReference type="Pfam" id="PF02630">
    <property type="entry name" value="SCO1-SenC"/>
    <property type="match status" value="1"/>
</dbReference>
<dbReference type="GO" id="GO:0046872">
    <property type="term" value="F:metal ion binding"/>
    <property type="evidence" value="ECO:0007669"/>
    <property type="project" value="UniProtKB-KW"/>
</dbReference>
<dbReference type="Gene3D" id="3.40.30.10">
    <property type="entry name" value="Glutaredoxin"/>
    <property type="match status" value="1"/>
</dbReference>
<comment type="caution">
    <text evidence="4">The sequence shown here is derived from an EMBL/GenBank/DDBJ whole genome shotgun (WGS) entry which is preliminary data.</text>
</comment>
<keyword evidence="5" id="KW-1185">Reference proteome</keyword>
<keyword evidence="3" id="KW-1015">Disulfide bond</keyword>
<dbReference type="InterPro" id="IPR036249">
    <property type="entry name" value="Thioredoxin-like_sf"/>
</dbReference>
<dbReference type="SUPFAM" id="SSF52833">
    <property type="entry name" value="Thioredoxin-like"/>
    <property type="match status" value="1"/>
</dbReference>
<dbReference type="InterPro" id="IPR003782">
    <property type="entry name" value="SCO1/SenC"/>
</dbReference>
<keyword evidence="2" id="KW-0479">Metal-binding</keyword>
<evidence type="ECO:0000313" key="4">
    <source>
        <dbReference type="EMBL" id="ODA33773.1"/>
    </source>
</evidence>
<dbReference type="OrthoDB" id="9790194at2"/>
<dbReference type="EMBL" id="LYBM01000013">
    <property type="protein sequence ID" value="ODA33773.1"/>
    <property type="molecule type" value="Genomic_DNA"/>
</dbReference>
<dbReference type="Proteomes" id="UP000094936">
    <property type="component" value="Unassembled WGS sequence"/>
</dbReference>
<sequence>MKVKILILAIALIAGLGARYYIDGQDTKDALALGQLQSGDKMLDLYDQQDPRVRVVYFGYTHCPDVCPTSLAILSAAMKTLPQDTLQKIKPVFITLDPERDTGKVAEEYARHFHPNIAGASGPEDQIRKLAERYGVLFMVTQLEDSAMEYTVDHSSYFYFIASDGTLIEKVQHTLNPAIIADAIFRTTQNI</sequence>
<comment type="similarity">
    <text evidence="1">Belongs to the SCO1/2 family.</text>
</comment>
<dbReference type="RefSeq" id="WP_068901449.1">
    <property type="nucleotide sequence ID" value="NZ_JBHUIF010000015.1"/>
</dbReference>
<accession>A0A1C3EKL8</accession>
<proteinExistence type="inferred from homology"/>
<dbReference type="AlphaFoldDB" id="A0A1C3EKL8"/>
<evidence type="ECO:0000256" key="3">
    <source>
        <dbReference type="PIRSR" id="PIRSR603782-2"/>
    </source>
</evidence>